<sequence>MIGKPYSRLNMMKGMDMAMEQYIISASSRARDLAPVMMCVHDLLGHLPVTARSRDHPGIRIEDGKVIDEAYTGPILEEVLAENVVKRVRPPGGPYMGIPVVVAPVRDGEGRAIGAIGIVDVTGIFDLASFMEQSAEIRRQVCGRDPCPLPTESPAAKR</sequence>
<name>I7J9X1_METBM</name>
<gene>
    <name evidence="1" type="ordered locus">BN140_1950</name>
</gene>
<accession>I7J9X1</accession>
<keyword evidence="2" id="KW-1185">Reference proteome</keyword>
<dbReference type="HOGENOM" id="CLU_147797_0_0_2"/>
<evidence type="ECO:0000313" key="1">
    <source>
        <dbReference type="EMBL" id="CCJ36873.1"/>
    </source>
</evidence>
<protein>
    <recommendedName>
        <fullName evidence="3">DUF2111 domain-containing protein</fullName>
    </recommendedName>
</protein>
<dbReference type="Pfam" id="PF09884">
    <property type="entry name" value="DUF2111"/>
    <property type="match status" value="1"/>
</dbReference>
<dbReference type="Proteomes" id="UP000009007">
    <property type="component" value="Chromosome I"/>
</dbReference>
<evidence type="ECO:0008006" key="3">
    <source>
        <dbReference type="Google" id="ProtNLM"/>
    </source>
</evidence>
<reference evidence="2" key="1">
    <citation type="journal article" date="2012" name="J. Bacteriol.">
        <title>Complete genome sequence of the hydrogenotrophic, methanogenic archaeon Methanoculleus bourgensis strain MS2T, isolated from a sewage sludge digester.</title>
        <authorList>
            <person name="Maus I."/>
            <person name="Wibberg D."/>
            <person name="Stantscheff R."/>
            <person name="Eikmeyer F.G."/>
            <person name="Seffner A."/>
            <person name="Boelter J."/>
            <person name="Szczepanowski R."/>
            <person name="Blom J."/>
            <person name="Jaenicke S."/>
            <person name="Konig H."/>
            <person name="Puhler A."/>
            <person name="Schluter A."/>
        </authorList>
    </citation>
    <scope>NUCLEOTIDE SEQUENCE [LARGE SCALE GENOMIC DNA]</scope>
    <source>
        <strain evidence="2">ATCC 43281 / DSM 3045 / OCM 15 / MS2</strain>
    </source>
</reference>
<proteinExistence type="predicted"/>
<dbReference type="PATRIC" id="fig|1201294.9.peg.2142"/>
<dbReference type="STRING" id="1201294.BN140_1950"/>
<organism evidence="1 2">
    <name type="scientific">Methanoculleus bourgensis (strain ATCC 43281 / DSM 3045 / OCM 15 / MS2)</name>
    <name type="common">Methanogenium bourgense</name>
    <dbReference type="NCBI Taxonomy" id="1201294"/>
    <lineage>
        <taxon>Archaea</taxon>
        <taxon>Methanobacteriati</taxon>
        <taxon>Methanobacteriota</taxon>
        <taxon>Stenosarchaea group</taxon>
        <taxon>Methanomicrobia</taxon>
        <taxon>Methanomicrobiales</taxon>
        <taxon>Methanomicrobiaceae</taxon>
        <taxon>Methanoculleus</taxon>
    </lineage>
</organism>
<dbReference type="InterPro" id="IPR012029">
    <property type="entry name" value="UCP006557"/>
</dbReference>
<evidence type="ECO:0000313" key="2">
    <source>
        <dbReference type="Proteomes" id="UP000009007"/>
    </source>
</evidence>
<dbReference type="EMBL" id="HE964772">
    <property type="protein sequence ID" value="CCJ36873.1"/>
    <property type="molecule type" value="Genomic_DNA"/>
</dbReference>
<dbReference type="AlphaFoldDB" id="I7J9X1"/>
<dbReference type="KEGG" id="mbg:BN140_1950"/>